<gene>
    <name evidence="1" type="ORF">CAEBREN_29308</name>
</gene>
<dbReference type="AlphaFoldDB" id="G0N2P8"/>
<dbReference type="InParanoid" id="G0N2P8"/>
<proteinExistence type="predicted"/>
<sequence>MLRKMTKPEGKLRIYHRITSQKTDDDEDWWGFRIYEDEEGYVPEEERTVEIPISSEVEWGLFEIELSCEKETEWMEKARKEFIKWKKKADKLKLQKGKKKNKCSVS</sequence>
<dbReference type="HOGENOM" id="CLU_2225530_0_0_1"/>
<accession>G0N2P8</accession>
<keyword evidence="2" id="KW-1185">Reference proteome</keyword>
<evidence type="ECO:0000313" key="2">
    <source>
        <dbReference type="Proteomes" id="UP000008068"/>
    </source>
</evidence>
<dbReference type="EMBL" id="GL379831">
    <property type="protein sequence ID" value="EGT51001.1"/>
    <property type="molecule type" value="Genomic_DNA"/>
</dbReference>
<dbReference type="Proteomes" id="UP000008068">
    <property type="component" value="Unassembled WGS sequence"/>
</dbReference>
<evidence type="ECO:0000313" key="1">
    <source>
        <dbReference type="EMBL" id="EGT51001.1"/>
    </source>
</evidence>
<protein>
    <submittedName>
        <fullName evidence="1">Uncharacterized protein</fullName>
    </submittedName>
</protein>
<name>G0N2P8_CAEBE</name>
<organism evidence="2">
    <name type="scientific">Caenorhabditis brenneri</name>
    <name type="common">Nematode worm</name>
    <dbReference type="NCBI Taxonomy" id="135651"/>
    <lineage>
        <taxon>Eukaryota</taxon>
        <taxon>Metazoa</taxon>
        <taxon>Ecdysozoa</taxon>
        <taxon>Nematoda</taxon>
        <taxon>Chromadorea</taxon>
        <taxon>Rhabditida</taxon>
        <taxon>Rhabditina</taxon>
        <taxon>Rhabditomorpha</taxon>
        <taxon>Rhabditoidea</taxon>
        <taxon>Rhabditidae</taxon>
        <taxon>Peloderinae</taxon>
        <taxon>Caenorhabditis</taxon>
    </lineage>
</organism>
<reference evidence="2" key="1">
    <citation type="submission" date="2011-07" db="EMBL/GenBank/DDBJ databases">
        <authorList>
            <consortium name="Caenorhabditis brenneri Sequencing and Analysis Consortium"/>
            <person name="Wilson R.K."/>
        </authorList>
    </citation>
    <scope>NUCLEOTIDE SEQUENCE [LARGE SCALE GENOMIC DNA]</scope>
    <source>
        <strain evidence="2">PB2801</strain>
    </source>
</reference>